<proteinExistence type="predicted"/>
<gene>
    <name evidence="1" type="ORF">IscW_ISCW021989</name>
</gene>
<dbReference type="EMBL" id="DS928434">
    <property type="protein sequence ID" value="EEC17767.1"/>
    <property type="molecule type" value="Genomic_DNA"/>
</dbReference>
<dbReference type="Proteomes" id="UP000001555">
    <property type="component" value="Unassembled WGS sequence"/>
</dbReference>
<sequence length="159" mass="16073">MLGAIDCRSMALSSACPRGSEGALKLSPPFAVPLSPWNRSVEATVVELATTSVELASVGITSVEIACVALTPAVAEADAIGVVVVALTSVAFEGKGNVSAVTETTLCKPVVIDKVVSYVVDTFADEELIAVSFLASYVVVFVASGAGGAVTVRLAEVLA</sequence>
<dbReference type="EMBL" id="ABJB010082690">
    <property type="status" value="NOT_ANNOTATED_CDS"/>
    <property type="molecule type" value="Genomic_DNA"/>
</dbReference>
<dbReference type="VEuPathDB" id="VectorBase:ISCI021989"/>
<evidence type="ECO:0000313" key="1">
    <source>
        <dbReference type="EMBL" id="EEC17767.1"/>
    </source>
</evidence>
<dbReference type="VEuPathDB" id="VectorBase:ISCW021989"/>
<organism>
    <name type="scientific">Ixodes scapularis</name>
    <name type="common">Black-legged tick</name>
    <name type="synonym">Deer tick</name>
    <dbReference type="NCBI Taxonomy" id="6945"/>
    <lineage>
        <taxon>Eukaryota</taxon>
        <taxon>Metazoa</taxon>
        <taxon>Ecdysozoa</taxon>
        <taxon>Arthropoda</taxon>
        <taxon>Chelicerata</taxon>
        <taxon>Arachnida</taxon>
        <taxon>Acari</taxon>
        <taxon>Parasitiformes</taxon>
        <taxon>Ixodida</taxon>
        <taxon>Ixodoidea</taxon>
        <taxon>Ixodidae</taxon>
        <taxon>Ixodinae</taxon>
        <taxon>Ixodes</taxon>
    </lineage>
</organism>
<reference evidence="2" key="2">
    <citation type="submission" date="2020-05" db="UniProtKB">
        <authorList>
            <consortium name="EnsemblMetazoa"/>
        </authorList>
    </citation>
    <scope>IDENTIFICATION</scope>
    <source>
        <strain evidence="2">wikel</strain>
    </source>
</reference>
<evidence type="ECO:0000313" key="2">
    <source>
        <dbReference type="EnsemblMetazoa" id="ISCW021989-PA"/>
    </source>
</evidence>
<evidence type="ECO:0000313" key="3">
    <source>
        <dbReference type="Proteomes" id="UP000001555"/>
    </source>
</evidence>
<name>B7QFZ5_IXOSC</name>
<keyword evidence="3" id="KW-1185">Reference proteome</keyword>
<dbReference type="HOGENOM" id="CLU_1662747_0_0_1"/>
<protein>
    <submittedName>
        <fullName evidence="1 2">Uncharacterized protein</fullName>
    </submittedName>
</protein>
<accession>B7QFZ5</accession>
<dbReference type="InParanoid" id="B7QFZ5"/>
<dbReference type="PaxDb" id="6945-B7QFZ5"/>
<dbReference type="EnsemblMetazoa" id="ISCW021989-RA">
    <property type="protein sequence ID" value="ISCW021989-PA"/>
    <property type="gene ID" value="ISCW021989"/>
</dbReference>
<dbReference type="AlphaFoldDB" id="B7QFZ5"/>
<reference evidence="1 3" key="1">
    <citation type="submission" date="2008-03" db="EMBL/GenBank/DDBJ databases">
        <title>Annotation of Ixodes scapularis.</title>
        <authorList>
            <consortium name="Ixodes scapularis Genome Project Consortium"/>
            <person name="Caler E."/>
            <person name="Hannick L.I."/>
            <person name="Bidwell S."/>
            <person name="Joardar V."/>
            <person name="Thiagarajan M."/>
            <person name="Amedeo P."/>
            <person name="Galinsky K.J."/>
            <person name="Schobel S."/>
            <person name="Inman J."/>
            <person name="Hostetler J."/>
            <person name="Miller J."/>
            <person name="Hammond M."/>
            <person name="Megy K."/>
            <person name="Lawson D."/>
            <person name="Kodira C."/>
            <person name="Sutton G."/>
            <person name="Meyer J."/>
            <person name="Hill C.A."/>
            <person name="Birren B."/>
            <person name="Nene V."/>
            <person name="Collins F."/>
            <person name="Alarcon-Chaidez F."/>
            <person name="Wikel S."/>
            <person name="Strausberg R."/>
        </authorList>
    </citation>
    <scope>NUCLEOTIDE SEQUENCE [LARGE SCALE GENOMIC DNA]</scope>
    <source>
        <strain evidence="3">Wikel</strain>
        <strain evidence="1">Wikel colony</strain>
    </source>
</reference>